<accession>A0AAW6CDS5</accession>
<comment type="caution">
    <text evidence="1">The sequence shown here is derived from an EMBL/GenBank/DDBJ whole genome shotgun (WGS) entry which is preliminary data.</text>
</comment>
<gene>
    <name evidence="1" type="ORF">PNE06_06570</name>
</gene>
<evidence type="ECO:0000313" key="1">
    <source>
        <dbReference type="EMBL" id="MDB7932736.1"/>
    </source>
</evidence>
<dbReference type="RefSeq" id="WP_256185993.1">
    <property type="nucleotide sequence ID" value="NZ_BAABXT010000001.1"/>
</dbReference>
<organism evidence="1 2">
    <name type="scientific">Flavonifractor plautii</name>
    <name type="common">Fusobacterium plautii</name>
    <dbReference type="NCBI Taxonomy" id="292800"/>
    <lineage>
        <taxon>Bacteria</taxon>
        <taxon>Bacillati</taxon>
        <taxon>Bacillota</taxon>
        <taxon>Clostridia</taxon>
        <taxon>Eubacteriales</taxon>
        <taxon>Oscillospiraceae</taxon>
        <taxon>Flavonifractor</taxon>
    </lineage>
</organism>
<evidence type="ECO:0000313" key="2">
    <source>
        <dbReference type="Proteomes" id="UP001211173"/>
    </source>
</evidence>
<dbReference type="EMBL" id="JAQLWV010000007">
    <property type="protein sequence ID" value="MDB7932736.1"/>
    <property type="molecule type" value="Genomic_DNA"/>
</dbReference>
<proteinExistence type="predicted"/>
<reference evidence="1" key="1">
    <citation type="submission" date="2023-01" db="EMBL/GenBank/DDBJ databases">
        <title>Human gut microbiome strain richness.</title>
        <authorList>
            <person name="Chen-Liaw A."/>
        </authorList>
    </citation>
    <scope>NUCLEOTIDE SEQUENCE</scope>
    <source>
        <strain evidence="1">1001287st1_F4_1001285I_161205</strain>
    </source>
</reference>
<sequence length="44" mass="5333">MEQEVMLAYLLQLNRYALENELITKEIYKKMEISMIQKYGTKFS</sequence>
<dbReference type="AlphaFoldDB" id="A0AAW6CDS5"/>
<protein>
    <submittedName>
        <fullName evidence="1">Uncharacterized protein</fullName>
    </submittedName>
</protein>
<name>A0AAW6CDS5_FLAPL</name>
<dbReference type="Proteomes" id="UP001211173">
    <property type="component" value="Unassembled WGS sequence"/>
</dbReference>